<accession>A0ABV5UJ34</accession>
<feature type="compositionally biased region" description="Low complexity" evidence="1">
    <location>
        <begin position="1"/>
        <end position="16"/>
    </location>
</feature>
<dbReference type="Proteomes" id="UP001589535">
    <property type="component" value="Unassembled WGS sequence"/>
</dbReference>
<organism evidence="2 3">
    <name type="scientific">Amycolatopsis plumensis</name>
    <dbReference type="NCBI Taxonomy" id="236508"/>
    <lineage>
        <taxon>Bacteria</taxon>
        <taxon>Bacillati</taxon>
        <taxon>Actinomycetota</taxon>
        <taxon>Actinomycetes</taxon>
        <taxon>Pseudonocardiales</taxon>
        <taxon>Pseudonocardiaceae</taxon>
        <taxon>Amycolatopsis</taxon>
    </lineage>
</organism>
<evidence type="ECO:0000313" key="2">
    <source>
        <dbReference type="EMBL" id="MFB9691409.1"/>
    </source>
</evidence>
<reference evidence="2 3" key="1">
    <citation type="submission" date="2024-09" db="EMBL/GenBank/DDBJ databases">
        <authorList>
            <person name="Sun Q."/>
            <person name="Mori K."/>
        </authorList>
    </citation>
    <scope>NUCLEOTIDE SEQUENCE [LARGE SCALE GENOMIC DNA]</scope>
    <source>
        <strain evidence="2 3">JCM 13852</strain>
    </source>
</reference>
<proteinExistence type="predicted"/>
<feature type="region of interest" description="Disordered" evidence="1">
    <location>
        <begin position="1"/>
        <end position="30"/>
    </location>
</feature>
<evidence type="ECO:0000313" key="3">
    <source>
        <dbReference type="Proteomes" id="UP001589535"/>
    </source>
</evidence>
<keyword evidence="3" id="KW-1185">Reference proteome</keyword>
<dbReference type="EMBL" id="JBHMBK010000114">
    <property type="protein sequence ID" value="MFB9691409.1"/>
    <property type="molecule type" value="Genomic_DNA"/>
</dbReference>
<evidence type="ECO:0000256" key="1">
    <source>
        <dbReference type="SAM" id="MobiDB-lite"/>
    </source>
</evidence>
<gene>
    <name evidence="2" type="ORF">ACFFTO_45215</name>
</gene>
<feature type="non-terminal residue" evidence="2">
    <location>
        <position position="1"/>
    </location>
</feature>
<name>A0ABV5UJ34_9PSEU</name>
<evidence type="ECO:0008006" key="4">
    <source>
        <dbReference type="Google" id="ProtNLM"/>
    </source>
</evidence>
<sequence>TAHPAPTATTTDQPQQRSSLTSDRSPRKTRSKVAAAVESAWHRIYGTGRLDIPVSVVATLAALPEKDSCGHNVGESVLSLDADTFHDFARHTWSSVIRHRTEITHLLHPMIAWIFDDPDRDVRGHALAVAQAALRAGQPHLAGTERRFDVDLLGTVLTVLRPKSALRACLTW</sequence>
<protein>
    <recommendedName>
        <fullName evidence="4">DUF222 domain-containing protein</fullName>
    </recommendedName>
</protein>
<comment type="caution">
    <text evidence="2">The sequence shown here is derived from an EMBL/GenBank/DDBJ whole genome shotgun (WGS) entry which is preliminary data.</text>
</comment>